<dbReference type="InterPro" id="IPR052558">
    <property type="entry name" value="Siderophore_Hydrolase_D"/>
</dbReference>
<dbReference type="InterPro" id="IPR000801">
    <property type="entry name" value="Esterase-like"/>
</dbReference>
<dbReference type="SUPFAM" id="SSF53474">
    <property type="entry name" value="alpha/beta-Hydrolases"/>
    <property type="match status" value="1"/>
</dbReference>
<proteinExistence type="inferred from homology"/>
<protein>
    <submittedName>
        <fullName evidence="3">Uncharacterized protein</fullName>
    </submittedName>
</protein>
<evidence type="ECO:0000313" key="3">
    <source>
        <dbReference type="EMBL" id="RSL46090.1"/>
    </source>
</evidence>
<dbReference type="GO" id="GO:0016788">
    <property type="term" value="F:hydrolase activity, acting on ester bonds"/>
    <property type="evidence" value="ECO:0007669"/>
    <property type="project" value="TreeGrafter"/>
</dbReference>
<dbReference type="Pfam" id="PF00756">
    <property type="entry name" value="Esterase"/>
    <property type="match status" value="1"/>
</dbReference>
<keyword evidence="2" id="KW-0378">Hydrolase</keyword>
<sequence>MQRALLRIRPHNHQHLLSKTRLLSRRTMTQMTAISHARVPNTCEWIAHTKRGDYLVQVAWPLCWGEDRVAPENEVVNTLYLVDGNAYFFTAVDVTRRLEFTNSTRTVVVGVGYPPGKYVYDFRRGPDLTPPSADGTYDLPLDSKGNPRTDIEFGEAHDFLDFIQHEVMTHVHDKLFPKASLHTGKKALFGHSYGGIFTLNTMFTRPDLFHTYIAASPIIWWNNHFLVKEQEAAFIARDKPVEPPLSLIVTWGTGKQDLVRKPGESEQDFKKRQDCSEDEQMRDCAKELAERLEKSPSVSSIWTREFEGEDHGSVAVTGLQHGIMQFILGKA</sequence>
<accession>A0A428NZI8</accession>
<dbReference type="Gene3D" id="3.40.50.1820">
    <property type="entry name" value="alpha/beta hydrolase"/>
    <property type="match status" value="1"/>
</dbReference>
<dbReference type="PANTHER" id="PTHR40841:SF2">
    <property type="entry name" value="SIDEROPHORE-DEGRADING ESTERASE (EUROFUNG)"/>
    <property type="match status" value="1"/>
</dbReference>
<dbReference type="EMBL" id="NKCI01000246">
    <property type="protein sequence ID" value="RSL46090.1"/>
    <property type="molecule type" value="Genomic_DNA"/>
</dbReference>
<evidence type="ECO:0000313" key="4">
    <source>
        <dbReference type="Proteomes" id="UP000288168"/>
    </source>
</evidence>
<evidence type="ECO:0000256" key="2">
    <source>
        <dbReference type="ARBA" id="ARBA00022801"/>
    </source>
</evidence>
<dbReference type="Proteomes" id="UP000288168">
    <property type="component" value="Unassembled WGS sequence"/>
</dbReference>
<dbReference type="AlphaFoldDB" id="A0A428NZI8"/>
<dbReference type="OrthoDB" id="446683at2759"/>
<dbReference type="PANTHER" id="PTHR40841">
    <property type="entry name" value="SIDEROPHORE TRIACETYLFUSARININE C ESTERASE"/>
    <property type="match status" value="1"/>
</dbReference>
<reference evidence="3 4" key="1">
    <citation type="submission" date="2017-06" db="EMBL/GenBank/DDBJ databases">
        <title>Comparative genomic analysis of Ambrosia Fusariam Clade fungi.</title>
        <authorList>
            <person name="Stajich J.E."/>
            <person name="Carrillo J."/>
            <person name="Kijimoto T."/>
            <person name="Eskalen A."/>
            <person name="O'Donnell K."/>
            <person name="Kasson M."/>
        </authorList>
    </citation>
    <scope>NUCLEOTIDE SEQUENCE [LARGE SCALE GENOMIC DNA]</scope>
    <source>
        <strain evidence="3 4">NRRL62584</strain>
    </source>
</reference>
<evidence type="ECO:0000256" key="1">
    <source>
        <dbReference type="ARBA" id="ARBA00005622"/>
    </source>
</evidence>
<gene>
    <name evidence="3" type="ORF">CEP54_013999</name>
</gene>
<organism evidence="3 4">
    <name type="scientific">Fusarium duplospermum</name>
    <dbReference type="NCBI Taxonomy" id="1325734"/>
    <lineage>
        <taxon>Eukaryota</taxon>
        <taxon>Fungi</taxon>
        <taxon>Dikarya</taxon>
        <taxon>Ascomycota</taxon>
        <taxon>Pezizomycotina</taxon>
        <taxon>Sordariomycetes</taxon>
        <taxon>Hypocreomycetidae</taxon>
        <taxon>Hypocreales</taxon>
        <taxon>Nectriaceae</taxon>
        <taxon>Fusarium</taxon>
        <taxon>Fusarium solani species complex</taxon>
    </lineage>
</organism>
<comment type="caution">
    <text evidence="3">The sequence shown here is derived from an EMBL/GenBank/DDBJ whole genome shotgun (WGS) entry which is preliminary data.</text>
</comment>
<keyword evidence="4" id="KW-1185">Reference proteome</keyword>
<dbReference type="InterPro" id="IPR029058">
    <property type="entry name" value="AB_hydrolase_fold"/>
</dbReference>
<name>A0A428NZI8_9HYPO</name>
<comment type="similarity">
    <text evidence="1">Belongs to the esterase D family.</text>
</comment>